<evidence type="ECO:0000256" key="1">
    <source>
        <dbReference type="ARBA" id="ARBA00016556"/>
    </source>
</evidence>
<dbReference type="Pfam" id="PF07258">
    <property type="entry name" value="COMM_domain"/>
    <property type="match status" value="1"/>
</dbReference>
<dbReference type="PROSITE" id="PS51269">
    <property type="entry name" value="COMM"/>
    <property type="match status" value="1"/>
</dbReference>
<feature type="compositionally biased region" description="Basic residues" evidence="3">
    <location>
        <begin position="132"/>
        <end position="141"/>
    </location>
</feature>
<evidence type="ECO:0000256" key="2">
    <source>
        <dbReference type="ARBA" id="ARBA00093452"/>
    </source>
</evidence>
<dbReference type="AlphaFoldDB" id="A0A8C5JJS4"/>
<sequence length="377" mass="40719">MRGPARSGPDPAATPAPRPGPQHHPARPPRADLLEWKRCRGSVRWQDESWQPKSLTSRQPSSLRLKLPPRGGCWCESSGHGSSGVRNFSYGSSVMAAGAGAAGAPQAAAGAPRAHGVGGAAISGRSRDAPRCRGRSFRRRAPTAPPVAGRARWRAGGAAMAAGAAQGLGEGGGGRGFLGPRVPAEVEAMAKGVQDVGKETFRRLLKVTVSALEGKDCRESVRLIAESANLSEEQLAFLISGMYTLLREALRLPLSTFKQEVFKEDLKELRIPEDFIVDFSSVVFGNRRPPSEGTALVQRSRLPSIQDFKWRVDVAISTSSLARALQPSILMMMKLSDGTAHRFEVPVAKFQELRYNVALILKEMNDLEKRSVLKIQD</sequence>
<protein>
    <recommendedName>
        <fullName evidence="1">COMM domain-containing protein 5</fullName>
    </recommendedName>
</protein>
<evidence type="ECO:0000256" key="3">
    <source>
        <dbReference type="SAM" id="MobiDB-lite"/>
    </source>
</evidence>
<evidence type="ECO:0000259" key="4">
    <source>
        <dbReference type="PROSITE" id="PS51269"/>
    </source>
</evidence>
<evidence type="ECO:0000313" key="5">
    <source>
        <dbReference type="Ensembl" id="ENSJHYP00000019483.1"/>
    </source>
</evidence>
<feature type="compositionally biased region" description="Pro residues" evidence="3">
    <location>
        <begin position="12"/>
        <end position="22"/>
    </location>
</feature>
<dbReference type="GO" id="GO:0005634">
    <property type="term" value="C:nucleus"/>
    <property type="evidence" value="ECO:0007669"/>
    <property type="project" value="TreeGrafter"/>
</dbReference>
<feature type="region of interest" description="Disordered" evidence="3">
    <location>
        <begin position="1"/>
        <end position="33"/>
    </location>
</feature>
<dbReference type="Pfam" id="PF21672">
    <property type="entry name" value="COMM_HN"/>
    <property type="match status" value="1"/>
</dbReference>
<dbReference type="CDD" id="cd04753">
    <property type="entry name" value="Commd5_HCaRG"/>
    <property type="match status" value="1"/>
</dbReference>
<evidence type="ECO:0000313" key="6">
    <source>
        <dbReference type="Proteomes" id="UP000694408"/>
    </source>
</evidence>
<reference evidence="5" key="1">
    <citation type="submission" date="2025-08" db="UniProtKB">
        <authorList>
            <consortium name="Ensembl"/>
        </authorList>
    </citation>
    <scope>IDENTIFICATION</scope>
</reference>
<name>A0A8C5JJS4_JUNHY</name>
<dbReference type="Proteomes" id="UP000694408">
    <property type="component" value="Unplaced"/>
</dbReference>
<dbReference type="InterPro" id="IPR037357">
    <property type="entry name" value="COMMD5"/>
</dbReference>
<dbReference type="Ensembl" id="ENSJHYT00000023472.1">
    <property type="protein sequence ID" value="ENSJHYP00000019483.1"/>
    <property type="gene ID" value="ENSJHYG00000014805.1"/>
</dbReference>
<dbReference type="InterPro" id="IPR017920">
    <property type="entry name" value="COMM"/>
</dbReference>
<feature type="domain" description="COMM" evidence="4">
    <location>
        <begin position="304"/>
        <end position="368"/>
    </location>
</feature>
<comment type="similarity">
    <text evidence="2">Belongs to the COMM domain-containing protein 5 family.</text>
</comment>
<dbReference type="PANTHER" id="PTHR15666">
    <property type="entry name" value="COMM DOMAIN CONTAINING PROTEIN 5"/>
    <property type="match status" value="1"/>
</dbReference>
<accession>A0A8C5JJS4</accession>
<reference evidence="5" key="2">
    <citation type="submission" date="2025-09" db="UniProtKB">
        <authorList>
            <consortium name="Ensembl"/>
        </authorList>
    </citation>
    <scope>IDENTIFICATION</scope>
</reference>
<organism evidence="5 6">
    <name type="scientific">Junco hyemalis</name>
    <name type="common">Dark-eyed junco</name>
    <dbReference type="NCBI Taxonomy" id="40217"/>
    <lineage>
        <taxon>Eukaryota</taxon>
        <taxon>Metazoa</taxon>
        <taxon>Chordata</taxon>
        <taxon>Craniata</taxon>
        <taxon>Vertebrata</taxon>
        <taxon>Euteleostomi</taxon>
        <taxon>Archelosauria</taxon>
        <taxon>Archosauria</taxon>
        <taxon>Dinosauria</taxon>
        <taxon>Saurischia</taxon>
        <taxon>Theropoda</taxon>
        <taxon>Coelurosauria</taxon>
        <taxon>Aves</taxon>
        <taxon>Neognathae</taxon>
        <taxon>Neoaves</taxon>
        <taxon>Telluraves</taxon>
        <taxon>Australaves</taxon>
        <taxon>Passeriformes</taxon>
        <taxon>Passerellidae</taxon>
        <taxon>Junco</taxon>
    </lineage>
</organism>
<keyword evidence="6" id="KW-1185">Reference proteome</keyword>
<dbReference type="PANTHER" id="PTHR15666:SF1">
    <property type="entry name" value="COMM DOMAIN-CONTAINING PROTEIN 5"/>
    <property type="match status" value="1"/>
</dbReference>
<feature type="region of interest" description="Disordered" evidence="3">
    <location>
        <begin position="118"/>
        <end position="150"/>
    </location>
</feature>
<proteinExistence type="inferred from homology"/>